<dbReference type="STRING" id="634994.GCWU000323_02513"/>
<feature type="domain" description="DUF2262" evidence="1">
    <location>
        <begin position="36"/>
        <end position="200"/>
    </location>
</feature>
<reference evidence="2 3" key="1">
    <citation type="submission" date="2009-09" db="EMBL/GenBank/DDBJ databases">
        <authorList>
            <person name="Weinstock G."/>
            <person name="Sodergren E."/>
            <person name="Clifton S."/>
            <person name="Fulton L."/>
            <person name="Fulton B."/>
            <person name="Courtney L."/>
            <person name="Fronick C."/>
            <person name="Harrison M."/>
            <person name="Strong C."/>
            <person name="Farmer C."/>
            <person name="Delahaunty K."/>
            <person name="Markovic C."/>
            <person name="Hall O."/>
            <person name="Minx P."/>
            <person name="Tomlinson C."/>
            <person name="Mitreva M."/>
            <person name="Nelson J."/>
            <person name="Hou S."/>
            <person name="Wollam A."/>
            <person name="Pepin K.H."/>
            <person name="Johnson M."/>
            <person name="Bhonagiri V."/>
            <person name="Nash W.E."/>
            <person name="Warren W."/>
            <person name="Chinwalla A."/>
            <person name="Mardis E.R."/>
            <person name="Wilson R.K."/>
        </authorList>
    </citation>
    <scope>NUCLEOTIDE SEQUENCE [LARGE SCALE GENOMIC DNA]</scope>
    <source>
        <strain evidence="2 3">F0254</strain>
    </source>
</reference>
<evidence type="ECO:0000313" key="2">
    <source>
        <dbReference type="EMBL" id="EEX73478.1"/>
    </source>
</evidence>
<sequence length="203" mass="23710">MKKDIIFKTFLTNKNLMEGKMAEVIKDELLGEIECVDGFETEVNWVNNKKIDVYFDISDYQLLNEKDEEKTDKEKMEDRIKTLKEILSDVNSWNEKIIKNSAEVMLELANDWFDVEDYYEDDEIDEFVEDMKQVLSEESAEKLRDSEITQETMEKIMSVERLTIYGDGNFSIYLSDNDMIFSGHIINVLANINGKFSEGDIMG</sequence>
<organism evidence="2 3">
    <name type="scientific">Leptotrichia hofstadii F0254</name>
    <dbReference type="NCBI Taxonomy" id="634994"/>
    <lineage>
        <taxon>Bacteria</taxon>
        <taxon>Fusobacteriati</taxon>
        <taxon>Fusobacteriota</taxon>
        <taxon>Fusobacteriia</taxon>
        <taxon>Fusobacteriales</taxon>
        <taxon>Leptotrichiaceae</taxon>
        <taxon>Leptotrichia</taxon>
    </lineage>
</organism>
<dbReference type="AlphaFoldDB" id="C9N0Z2"/>
<evidence type="ECO:0000313" key="3">
    <source>
        <dbReference type="Proteomes" id="UP000006233"/>
    </source>
</evidence>
<comment type="caution">
    <text evidence="2">The sequence shown here is derived from an EMBL/GenBank/DDBJ whole genome shotgun (WGS) entry which is preliminary data.</text>
</comment>
<proteinExistence type="predicted"/>
<dbReference type="EMBL" id="ACVB02000027">
    <property type="protein sequence ID" value="EEX73478.1"/>
    <property type="molecule type" value="Genomic_DNA"/>
</dbReference>
<dbReference type="HOGENOM" id="CLU_124403_0_0_0"/>
<dbReference type="eggNOG" id="COG4296">
    <property type="taxonomic scope" value="Bacteria"/>
</dbReference>
<gene>
    <name evidence="2" type="ORF">GCWU000323_02513</name>
</gene>
<accession>C9N0Z2</accession>
<dbReference type="Proteomes" id="UP000006233">
    <property type="component" value="Unassembled WGS sequence"/>
</dbReference>
<name>C9N0Z2_9FUSO</name>
<dbReference type="InterPro" id="IPR019260">
    <property type="entry name" value="DUF2262"/>
</dbReference>
<protein>
    <recommendedName>
        <fullName evidence="1">DUF2262 domain-containing protein</fullName>
    </recommendedName>
</protein>
<dbReference type="Pfam" id="PF10020">
    <property type="entry name" value="DUF2262"/>
    <property type="match status" value="1"/>
</dbReference>
<evidence type="ECO:0000259" key="1">
    <source>
        <dbReference type="Pfam" id="PF10020"/>
    </source>
</evidence>